<gene>
    <name evidence="2" type="ORF">FGK63_19035</name>
</gene>
<reference evidence="2 3" key="1">
    <citation type="submission" date="2019-05" db="EMBL/GenBank/DDBJ databases">
        <title>Ruegeria sp. nov., isolated from tidal flat.</title>
        <authorList>
            <person name="Kim W."/>
        </authorList>
    </citation>
    <scope>NUCLEOTIDE SEQUENCE [LARGE SCALE GENOMIC DNA]</scope>
    <source>
        <strain evidence="2 3">CAU 1488</strain>
    </source>
</reference>
<keyword evidence="3" id="KW-1185">Reference proteome</keyword>
<comment type="caution">
    <text evidence="2">The sequence shown here is derived from an EMBL/GenBank/DDBJ whole genome shotgun (WGS) entry which is preliminary data.</text>
</comment>
<sequence>MTTSHANPQENGSLVHWLLKQGLEGAEQQEILEGYCVRLVEAGVPLVRFHAAQSAFHPTYGGTGYSWYRDQDSEHENYEHRDVPQEQWLASPLYELLRTGSSELREKLVDQNESSRFPLLNELREKGATDYVAMAVVLEKLTPGAPIDPENVPEGVLLSWTTDHTGGFEDSHLSFIRSGLPYLGLALKSAANRKMAQDLLRVYLGRDAGHRVLSGEIRRGSLQKIDAVIWNFDLQDFTSLSERIPGPEIIAMLNDYLAVAVDVVESCGGNILKFMGDGLMAMFDVGEIEEDVQAALQAVTILQRRMAEKSAERETAGLPAANYTLALHAGEILYGNIGAESRLDFTVIGPAVNQTARIAGMHRALDQRILISDDVARAAGSGGQDLVSLGRYMLRGVPEPKELFTLYSPSG</sequence>
<dbReference type="RefSeq" id="WP_138845271.1">
    <property type="nucleotide sequence ID" value="NZ_VCPD01000009.1"/>
</dbReference>
<dbReference type="InterPro" id="IPR050697">
    <property type="entry name" value="Adenylyl/Guanylyl_Cyclase_3/4"/>
</dbReference>
<evidence type="ECO:0000313" key="2">
    <source>
        <dbReference type="EMBL" id="TMV03764.1"/>
    </source>
</evidence>
<name>A0ABY2WSU0_9RHOB</name>
<dbReference type="EMBL" id="VCPD01000009">
    <property type="protein sequence ID" value="TMV03764.1"/>
    <property type="molecule type" value="Genomic_DNA"/>
</dbReference>
<protein>
    <submittedName>
        <fullName evidence="2">Adenylate/guanylate cyclase domain-containing protein</fullName>
    </submittedName>
</protein>
<dbReference type="PANTHER" id="PTHR43081:SF11">
    <property type="entry name" value="BLR2264 PROTEIN"/>
    <property type="match status" value="1"/>
</dbReference>
<dbReference type="Proteomes" id="UP001193035">
    <property type="component" value="Unassembled WGS sequence"/>
</dbReference>
<dbReference type="Pfam" id="PF00211">
    <property type="entry name" value="Guanylate_cyc"/>
    <property type="match status" value="1"/>
</dbReference>
<feature type="domain" description="Guanylate cyclase" evidence="1">
    <location>
        <begin position="228"/>
        <end position="359"/>
    </location>
</feature>
<dbReference type="InterPro" id="IPR001054">
    <property type="entry name" value="A/G_cyclase"/>
</dbReference>
<dbReference type="InterPro" id="IPR029787">
    <property type="entry name" value="Nucleotide_cyclase"/>
</dbReference>
<proteinExistence type="predicted"/>
<dbReference type="SUPFAM" id="SSF55073">
    <property type="entry name" value="Nucleotide cyclase"/>
    <property type="match status" value="1"/>
</dbReference>
<dbReference type="Gene3D" id="3.30.70.1230">
    <property type="entry name" value="Nucleotide cyclase"/>
    <property type="match status" value="1"/>
</dbReference>
<evidence type="ECO:0000313" key="3">
    <source>
        <dbReference type="Proteomes" id="UP001193035"/>
    </source>
</evidence>
<dbReference type="PANTHER" id="PTHR43081">
    <property type="entry name" value="ADENYLATE CYCLASE, TERMINAL-DIFFERENTIATION SPECIFIC-RELATED"/>
    <property type="match status" value="1"/>
</dbReference>
<dbReference type="PROSITE" id="PS50125">
    <property type="entry name" value="GUANYLATE_CYCLASE_2"/>
    <property type="match status" value="1"/>
</dbReference>
<dbReference type="CDD" id="cd07302">
    <property type="entry name" value="CHD"/>
    <property type="match status" value="1"/>
</dbReference>
<dbReference type="SMART" id="SM00044">
    <property type="entry name" value="CYCc"/>
    <property type="match status" value="1"/>
</dbReference>
<organism evidence="2 3">
    <name type="scientific">Ruegeria sediminis</name>
    <dbReference type="NCBI Taxonomy" id="2583820"/>
    <lineage>
        <taxon>Bacteria</taxon>
        <taxon>Pseudomonadati</taxon>
        <taxon>Pseudomonadota</taxon>
        <taxon>Alphaproteobacteria</taxon>
        <taxon>Rhodobacterales</taxon>
        <taxon>Roseobacteraceae</taxon>
        <taxon>Ruegeria</taxon>
    </lineage>
</organism>
<evidence type="ECO:0000259" key="1">
    <source>
        <dbReference type="PROSITE" id="PS50125"/>
    </source>
</evidence>
<accession>A0ABY2WSU0</accession>